<feature type="compositionally biased region" description="Low complexity" evidence="1">
    <location>
        <begin position="46"/>
        <end position="67"/>
    </location>
</feature>
<proteinExistence type="predicted"/>
<dbReference type="Proteomes" id="UP000294003">
    <property type="component" value="Unassembled WGS sequence"/>
</dbReference>
<sequence>MMMAASDMERSPPDAYSSDSSPASSTPPTSAPSPAPPTSPFPSPSSPRRWSSPTSSSDADADALPPTNKTVFQGFEWYCPADHKH</sequence>
<evidence type="ECO:0000256" key="1">
    <source>
        <dbReference type="SAM" id="MobiDB-lite"/>
    </source>
</evidence>
<keyword evidence="3" id="KW-1185">Reference proteome</keyword>
<evidence type="ECO:0008006" key="4">
    <source>
        <dbReference type="Google" id="ProtNLM"/>
    </source>
</evidence>
<dbReference type="EMBL" id="QJNS01000108">
    <property type="protein sequence ID" value="RYO86874.1"/>
    <property type="molecule type" value="Genomic_DNA"/>
</dbReference>
<evidence type="ECO:0000313" key="3">
    <source>
        <dbReference type="Proteomes" id="UP000294003"/>
    </source>
</evidence>
<feature type="compositionally biased region" description="Low complexity" evidence="1">
    <location>
        <begin position="13"/>
        <end position="28"/>
    </location>
</feature>
<protein>
    <recommendedName>
        <fullName evidence="4">REJ domain-containing protein</fullName>
    </recommendedName>
</protein>
<feature type="region of interest" description="Disordered" evidence="1">
    <location>
        <begin position="1"/>
        <end position="68"/>
    </location>
</feature>
<feature type="compositionally biased region" description="Pro residues" evidence="1">
    <location>
        <begin position="29"/>
        <end position="45"/>
    </location>
</feature>
<reference evidence="2 3" key="1">
    <citation type="submission" date="2018-06" db="EMBL/GenBank/DDBJ databases">
        <title>Complete Genomes of Monosporascus.</title>
        <authorList>
            <person name="Robinson A.J."/>
            <person name="Natvig D.O."/>
        </authorList>
    </citation>
    <scope>NUCLEOTIDE SEQUENCE [LARGE SCALE GENOMIC DNA]</scope>
    <source>
        <strain evidence="2 3">CBS 609.92</strain>
    </source>
</reference>
<gene>
    <name evidence="2" type="ORF">DL762_004538</name>
</gene>
<evidence type="ECO:0000313" key="2">
    <source>
        <dbReference type="EMBL" id="RYO86874.1"/>
    </source>
</evidence>
<organism evidence="2 3">
    <name type="scientific">Monosporascus cannonballus</name>
    <dbReference type="NCBI Taxonomy" id="155416"/>
    <lineage>
        <taxon>Eukaryota</taxon>
        <taxon>Fungi</taxon>
        <taxon>Dikarya</taxon>
        <taxon>Ascomycota</taxon>
        <taxon>Pezizomycotina</taxon>
        <taxon>Sordariomycetes</taxon>
        <taxon>Xylariomycetidae</taxon>
        <taxon>Xylariales</taxon>
        <taxon>Xylariales incertae sedis</taxon>
        <taxon>Monosporascus</taxon>
    </lineage>
</organism>
<comment type="caution">
    <text evidence="2">The sequence shown here is derived from an EMBL/GenBank/DDBJ whole genome shotgun (WGS) entry which is preliminary data.</text>
</comment>
<name>A0ABY0H8K4_9PEZI</name>
<accession>A0ABY0H8K4</accession>